<evidence type="ECO:0000256" key="1">
    <source>
        <dbReference type="ARBA" id="ARBA00004123"/>
    </source>
</evidence>
<organism evidence="9 10">
    <name type="scientific">Pochonia chlamydosporia 170</name>
    <dbReference type="NCBI Taxonomy" id="1380566"/>
    <lineage>
        <taxon>Eukaryota</taxon>
        <taxon>Fungi</taxon>
        <taxon>Dikarya</taxon>
        <taxon>Ascomycota</taxon>
        <taxon>Pezizomycotina</taxon>
        <taxon>Sordariomycetes</taxon>
        <taxon>Hypocreomycetidae</taxon>
        <taxon>Hypocreales</taxon>
        <taxon>Clavicipitaceae</taxon>
        <taxon>Pochonia</taxon>
    </lineage>
</organism>
<keyword evidence="10" id="KW-1185">Reference proteome</keyword>
<feature type="compositionally biased region" description="Polar residues" evidence="7">
    <location>
        <begin position="7"/>
        <end position="16"/>
    </location>
</feature>
<dbReference type="GO" id="GO:0008270">
    <property type="term" value="F:zinc ion binding"/>
    <property type="evidence" value="ECO:0007669"/>
    <property type="project" value="InterPro"/>
</dbReference>
<feature type="compositionally biased region" description="Acidic residues" evidence="7">
    <location>
        <begin position="51"/>
        <end position="61"/>
    </location>
</feature>
<dbReference type="RefSeq" id="XP_018136610.1">
    <property type="nucleotide sequence ID" value="XM_018289717.1"/>
</dbReference>
<dbReference type="Proteomes" id="UP000078397">
    <property type="component" value="Unassembled WGS sequence"/>
</dbReference>
<keyword evidence="3" id="KW-0805">Transcription regulation</keyword>
<name>A0A179EZL6_METCM</name>
<dbReference type="PANTHER" id="PTHR47338:SF3">
    <property type="entry name" value="C6 FINGER DOMAIN TRANSCRIPTION FACTOR DBAA-RELATED"/>
    <property type="match status" value="1"/>
</dbReference>
<dbReference type="Pfam" id="PF04082">
    <property type="entry name" value="Fungal_trans"/>
    <property type="match status" value="1"/>
</dbReference>
<dbReference type="EMBL" id="LSBJ02000016">
    <property type="protein sequence ID" value="OAQ58450.1"/>
    <property type="molecule type" value="Genomic_DNA"/>
</dbReference>
<evidence type="ECO:0000256" key="3">
    <source>
        <dbReference type="ARBA" id="ARBA00023015"/>
    </source>
</evidence>
<dbReference type="GO" id="GO:0006351">
    <property type="term" value="P:DNA-templated transcription"/>
    <property type="evidence" value="ECO:0007669"/>
    <property type="project" value="InterPro"/>
</dbReference>
<dbReference type="GO" id="GO:0000981">
    <property type="term" value="F:DNA-binding transcription factor activity, RNA polymerase II-specific"/>
    <property type="evidence" value="ECO:0007669"/>
    <property type="project" value="InterPro"/>
</dbReference>
<evidence type="ECO:0000313" key="10">
    <source>
        <dbReference type="Proteomes" id="UP000078397"/>
    </source>
</evidence>
<evidence type="ECO:0000256" key="2">
    <source>
        <dbReference type="ARBA" id="ARBA00022723"/>
    </source>
</evidence>
<feature type="domain" description="Xylanolytic transcriptional activator regulatory" evidence="8">
    <location>
        <begin position="270"/>
        <end position="358"/>
    </location>
</feature>
<keyword evidence="6" id="KW-0539">Nucleus</keyword>
<reference evidence="9 10" key="1">
    <citation type="journal article" date="2016" name="PLoS Pathog.">
        <title>Biosynthesis of antibiotic leucinostatins in bio-control fungus Purpureocillium lilacinum and their inhibition on phytophthora revealed by genome mining.</title>
        <authorList>
            <person name="Wang G."/>
            <person name="Liu Z."/>
            <person name="Lin R."/>
            <person name="Li E."/>
            <person name="Mao Z."/>
            <person name="Ling J."/>
            <person name="Yang Y."/>
            <person name="Yin W.B."/>
            <person name="Xie B."/>
        </authorList>
    </citation>
    <scope>NUCLEOTIDE SEQUENCE [LARGE SCALE GENOMIC DNA]</scope>
    <source>
        <strain evidence="9">170</strain>
    </source>
</reference>
<sequence>MEVKDSALTTDKQGQGTADGKKPAIEHRIGMQDKDRMGAVINSTTLPVQSTDEEPEKDEAEENRNSEFERTRVCTPGHSLSQAHVNAIRGQPPPIELPFAMEDNTGDIDTPELQMDLSKTFKNSEYFNSPLLAPRSNCNIRPTSGEISSLMRAELNQLYFDRAHIFVSMLQQRRYLRRSKDPSPTTSFQCLQHAVWTIAGTVSSQFQHLCDGLYHETLECLHALNTNDLHGGSTAVHDGDEVGLLDQIQTWILVAAYEFMRFGPRRFCRAWTSVRRAIQLVQHMRLGEMDSDTSFDAAAGASRTANMTDPNAVVEKEEKRRTFWMAFCLDRFTAAVEGFPMTLSEMISTRLPCPEEAFQSATPVVTPLLSQLMADNAVPSTPLTPWVECIVFTTLWGRVLHHYQQASSETACGGIGQEFCENQSKLDNLVDHWTWIFQQSHPPSSPRVDSMRLFAGMIVQAVALSRAMDANFISDAAPAEYAKLEMNCSQRVHEAARSIACLAGELRHFIFFKVCRPSLSTK</sequence>
<comment type="caution">
    <text evidence="9">The sequence shown here is derived from an EMBL/GenBank/DDBJ whole genome shotgun (WGS) entry which is preliminary data.</text>
</comment>
<keyword evidence="4 9" id="KW-0238">DNA-binding</keyword>
<dbReference type="CDD" id="cd12148">
    <property type="entry name" value="fungal_TF_MHR"/>
    <property type="match status" value="1"/>
</dbReference>
<dbReference type="GeneID" id="28853711"/>
<accession>A0A179EZL6</accession>
<feature type="region of interest" description="Disordered" evidence="7">
    <location>
        <begin position="1"/>
        <end position="70"/>
    </location>
</feature>
<feature type="compositionally biased region" description="Polar residues" evidence="7">
    <location>
        <begin position="41"/>
        <end position="50"/>
    </location>
</feature>
<evidence type="ECO:0000313" key="9">
    <source>
        <dbReference type="EMBL" id="OAQ58450.1"/>
    </source>
</evidence>
<dbReference type="AlphaFoldDB" id="A0A179EZL6"/>
<feature type="compositionally biased region" description="Basic and acidic residues" evidence="7">
    <location>
        <begin position="19"/>
        <end position="37"/>
    </location>
</feature>
<dbReference type="STRING" id="1380566.A0A179EZL6"/>
<dbReference type="OrthoDB" id="3037908at2759"/>
<evidence type="ECO:0000256" key="6">
    <source>
        <dbReference type="ARBA" id="ARBA00023242"/>
    </source>
</evidence>
<evidence type="ECO:0000256" key="5">
    <source>
        <dbReference type="ARBA" id="ARBA00023163"/>
    </source>
</evidence>
<dbReference type="InterPro" id="IPR050815">
    <property type="entry name" value="TF_fung"/>
</dbReference>
<evidence type="ECO:0000256" key="4">
    <source>
        <dbReference type="ARBA" id="ARBA00023125"/>
    </source>
</evidence>
<dbReference type="InterPro" id="IPR007219">
    <property type="entry name" value="XnlR_reg_dom"/>
</dbReference>
<dbReference type="KEGG" id="pchm:VFPPC_11581"/>
<dbReference type="GO" id="GO:0003677">
    <property type="term" value="F:DNA binding"/>
    <property type="evidence" value="ECO:0007669"/>
    <property type="project" value="UniProtKB-KW"/>
</dbReference>
<dbReference type="SMART" id="SM00906">
    <property type="entry name" value="Fungal_trans"/>
    <property type="match status" value="1"/>
</dbReference>
<gene>
    <name evidence="9" type="ORF">VFPPC_11581</name>
</gene>
<comment type="subcellular location">
    <subcellularLocation>
        <location evidence="1">Nucleus</location>
    </subcellularLocation>
</comment>
<protein>
    <submittedName>
        <fullName evidence="9">Zn2/Cys6 DNA-binding protein</fullName>
    </submittedName>
</protein>
<proteinExistence type="predicted"/>
<dbReference type="PANTHER" id="PTHR47338">
    <property type="entry name" value="ZN(II)2CYS6 TRANSCRIPTION FACTOR (EUROFUNG)-RELATED"/>
    <property type="match status" value="1"/>
</dbReference>
<evidence type="ECO:0000256" key="7">
    <source>
        <dbReference type="SAM" id="MobiDB-lite"/>
    </source>
</evidence>
<keyword evidence="5" id="KW-0804">Transcription</keyword>
<evidence type="ECO:0000259" key="8">
    <source>
        <dbReference type="SMART" id="SM00906"/>
    </source>
</evidence>
<dbReference type="GO" id="GO:0005634">
    <property type="term" value="C:nucleus"/>
    <property type="evidence" value="ECO:0007669"/>
    <property type="project" value="UniProtKB-SubCell"/>
</dbReference>
<keyword evidence="2" id="KW-0479">Metal-binding</keyword>